<evidence type="ECO:0000256" key="7">
    <source>
        <dbReference type="ARBA" id="ARBA00038093"/>
    </source>
</evidence>
<proteinExistence type="inferred from homology"/>
<evidence type="ECO:0000256" key="3">
    <source>
        <dbReference type="ARBA" id="ARBA00022722"/>
    </source>
</evidence>
<comment type="similarity">
    <text evidence="7">Belongs to the PINc/VapC protein family.</text>
</comment>
<dbReference type="PANTHER" id="PTHR33653">
    <property type="entry name" value="RIBONUCLEASE VAPC2"/>
    <property type="match status" value="1"/>
</dbReference>
<keyword evidence="5" id="KW-0378">Hydrolase</keyword>
<evidence type="ECO:0000313" key="10">
    <source>
        <dbReference type="Proteomes" id="UP000319732"/>
    </source>
</evidence>
<protein>
    <submittedName>
        <fullName evidence="9">Type II toxin-antitoxin system VapC family toxin</fullName>
    </submittedName>
</protein>
<feature type="domain" description="PIN" evidence="8">
    <location>
        <begin position="2"/>
        <end position="123"/>
    </location>
</feature>
<dbReference type="AlphaFoldDB" id="A0A545U415"/>
<evidence type="ECO:0000256" key="4">
    <source>
        <dbReference type="ARBA" id="ARBA00022723"/>
    </source>
</evidence>
<keyword evidence="6" id="KW-0460">Magnesium</keyword>
<dbReference type="Pfam" id="PF01850">
    <property type="entry name" value="PIN"/>
    <property type="match status" value="1"/>
</dbReference>
<sequence length="138" mass="15714">MYLIDTNVISEIRKKAKANRGVKSFFRQADQEDARLFISVITIGELRRGVEMIRHRGDTRQADRLEAWLTTIIDAYSDNILDFTEAEAQVWGRLRTPHYEHALDKQIAATALTFGLTLVTRNIGDFAATGVELMNPFD</sequence>
<dbReference type="OrthoDB" id="9804823at2"/>
<dbReference type="EMBL" id="VHSG01000006">
    <property type="protein sequence ID" value="TQV84212.1"/>
    <property type="molecule type" value="Genomic_DNA"/>
</dbReference>
<dbReference type="RefSeq" id="WP_142903292.1">
    <property type="nucleotide sequence ID" value="NZ_ML660089.1"/>
</dbReference>
<comment type="cofactor">
    <cofactor evidence="1">
        <name>Mg(2+)</name>
        <dbReference type="ChEBI" id="CHEBI:18420"/>
    </cofactor>
</comment>
<gene>
    <name evidence="9" type="ORF">FKG94_06020</name>
</gene>
<keyword evidence="10" id="KW-1185">Reference proteome</keyword>
<evidence type="ECO:0000256" key="1">
    <source>
        <dbReference type="ARBA" id="ARBA00001946"/>
    </source>
</evidence>
<keyword evidence="2" id="KW-1277">Toxin-antitoxin system</keyword>
<dbReference type="InterPro" id="IPR050556">
    <property type="entry name" value="Type_II_TA_system_RNase"/>
</dbReference>
<dbReference type="InterPro" id="IPR002716">
    <property type="entry name" value="PIN_dom"/>
</dbReference>
<reference evidence="9 10" key="1">
    <citation type="submission" date="2019-06" db="EMBL/GenBank/DDBJ databases">
        <title>Whole genome sequence for Cellvibrionaceae sp. R142.</title>
        <authorList>
            <person name="Wang G."/>
        </authorList>
    </citation>
    <scope>NUCLEOTIDE SEQUENCE [LARGE SCALE GENOMIC DNA]</scope>
    <source>
        <strain evidence="9 10">R142</strain>
    </source>
</reference>
<evidence type="ECO:0000256" key="6">
    <source>
        <dbReference type="ARBA" id="ARBA00022842"/>
    </source>
</evidence>
<dbReference type="PANTHER" id="PTHR33653:SF1">
    <property type="entry name" value="RIBONUCLEASE VAPC2"/>
    <property type="match status" value="1"/>
</dbReference>
<dbReference type="InterPro" id="IPR029060">
    <property type="entry name" value="PIN-like_dom_sf"/>
</dbReference>
<keyword evidence="3" id="KW-0540">Nuclease</keyword>
<evidence type="ECO:0000313" key="9">
    <source>
        <dbReference type="EMBL" id="TQV84212.1"/>
    </source>
</evidence>
<dbReference type="GO" id="GO:0046872">
    <property type="term" value="F:metal ion binding"/>
    <property type="evidence" value="ECO:0007669"/>
    <property type="project" value="UniProtKB-KW"/>
</dbReference>
<dbReference type="Gene3D" id="3.40.50.1010">
    <property type="entry name" value="5'-nuclease"/>
    <property type="match status" value="1"/>
</dbReference>
<dbReference type="CDD" id="cd18746">
    <property type="entry name" value="PIN_VapC4-5_FitB-like"/>
    <property type="match status" value="1"/>
</dbReference>
<dbReference type="SUPFAM" id="SSF88723">
    <property type="entry name" value="PIN domain-like"/>
    <property type="match status" value="1"/>
</dbReference>
<organism evidence="9 10">
    <name type="scientific">Exilibacterium tricleocarpae</name>
    <dbReference type="NCBI Taxonomy" id="2591008"/>
    <lineage>
        <taxon>Bacteria</taxon>
        <taxon>Pseudomonadati</taxon>
        <taxon>Pseudomonadota</taxon>
        <taxon>Gammaproteobacteria</taxon>
        <taxon>Cellvibrionales</taxon>
        <taxon>Cellvibrionaceae</taxon>
        <taxon>Exilibacterium</taxon>
    </lineage>
</organism>
<comment type="caution">
    <text evidence="9">The sequence shown here is derived from an EMBL/GenBank/DDBJ whole genome shotgun (WGS) entry which is preliminary data.</text>
</comment>
<keyword evidence="4" id="KW-0479">Metal-binding</keyword>
<dbReference type="Proteomes" id="UP000319732">
    <property type="component" value="Unassembled WGS sequence"/>
</dbReference>
<dbReference type="GO" id="GO:0016787">
    <property type="term" value="F:hydrolase activity"/>
    <property type="evidence" value="ECO:0007669"/>
    <property type="project" value="UniProtKB-KW"/>
</dbReference>
<evidence type="ECO:0000259" key="8">
    <source>
        <dbReference type="Pfam" id="PF01850"/>
    </source>
</evidence>
<evidence type="ECO:0000256" key="5">
    <source>
        <dbReference type="ARBA" id="ARBA00022801"/>
    </source>
</evidence>
<dbReference type="GO" id="GO:0004518">
    <property type="term" value="F:nuclease activity"/>
    <property type="evidence" value="ECO:0007669"/>
    <property type="project" value="UniProtKB-KW"/>
</dbReference>
<name>A0A545U415_9GAMM</name>
<evidence type="ECO:0000256" key="2">
    <source>
        <dbReference type="ARBA" id="ARBA00022649"/>
    </source>
</evidence>
<accession>A0A545U415</accession>